<keyword evidence="2" id="KW-0472">Membrane</keyword>
<keyword evidence="5" id="KW-1185">Reference proteome</keyword>
<feature type="compositionally biased region" description="Low complexity" evidence="1">
    <location>
        <begin position="237"/>
        <end position="246"/>
    </location>
</feature>
<sequence>MQQQIRPIPAMEAAATTWGVAALAGVATFGALLVLGGWTFIQGAFAGIVVLGVLGTVLALTVGKTGPSDALPHESTTRAMGTAGGGLAIDLSAMRPRDLNKPSPHKAAVDVSMISDTDSGRGFNGPSHRQPITGTIEAEPATIVPSPAPINAGDPAVARPIGVTADPKTMLHPTPLNGQIVSPEPPQPFEGEAPGRISLNEAALAGGAPVTVGTAPAPAAESGSAAADVSPTVSSTVAASAPAAPEEAGKPMTLDAAPEGGGDDLKKIKGVGPKLEGVLNSMGFWTFDQIAAWTDKEVAWVDENLEGFRGRVSRDDWVSQAKELAGGK</sequence>
<proteinExistence type="predicted"/>
<dbReference type="Gene3D" id="1.10.150.20">
    <property type="entry name" value="5' to 3' exonuclease, C-terminal subdomain"/>
    <property type="match status" value="1"/>
</dbReference>
<evidence type="ECO:0000313" key="4">
    <source>
        <dbReference type="EMBL" id="SSA50956.1"/>
    </source>
</evidence>
<feature type="transmembrane region" description="Helical" evidence="2">
    <location>
        <begin position="12"/>
        <end position="34"/>
    </location>
</feature>
<dbReference type="AlphaFoldDB" id="A0A2Y9B398"/>
<keyword evidence="4" id="KW-0378">Hydrolase</keyword>
<reference evidence="4 6" key="1">
    <citation type="submission" date="2016-10" db="EMBL/GenBank/DDBJ databases">
        <authorList>
            <person name="Cai Z."/>
        </authorList>
    </citation>
    <scope>NUCLEOTIDE SEQUENCE [LARGE SCALE GENOMIC DNA]</scope>
    <source>
        <strain evidence="4 6">DSM 25227</strain>
    </source>
</reference>
<evidence type="ECO:0000256" key="1">
    <source>
        <dbReference type="SAM" id="MobiDB-lite"/>
    </source>
</evidence>
<dbReference type="Proteomes" id="UP000245839">
    <property type="component" value="Unassembled WGS sequence"/>
</dbReference>
<evidence type="ECO:0000313" key="3">
    <source>
        <dbReference type="EMBL" id="PWJ12475.1"/>
    </source>
</evidence>
<dbReference type="EMBL" id="UETC01000016">
    <property type="protein sequence ID" value="SSA50956.1"/>
    <property type="molecule type" value="Genomic_DNA"/>
</dbReference>
<keyword evidence="2" id="KW-0812">Transmembrane</keyword>
<gene>
    <name evidence="3" type="ORF">BCF38_11633</name>
    <name evidence="4" type="ORF">SAMN05421539_11633</name>
</gene>
<protein>
    <submittedName>
        <fullName evidence="4">Predicted 5' DNA nuclease, flap endonuclease-1-like, helix-3-turn-helix (H3TH) domain</fullName>
    </submittedName>
    <submittedName>
        <fullName evidence="3">Putative flap endonuclease-1-like 5' DNA nuclease</fullName>
    </submittedName>
</protein>
<keyword evidence="4" id="KW-0540">Nuclease</keyword>
<name>A0A2Y9B398_9RHOB</name>
<keyword evidence="4" id="KW-0255">Endonuclease</keyword>
<dbReference type="EMBL" id="QGDJ01000016">
    <property type="protein sequence ID" value="PWJ12475.1"/>
    <property type="molecule type" value="Genomic_DNA"/>
</dbReference>
<reference evidence="3 5" key="2">
    <citation type="submission" date="2018-03" db="EMBL/GenBank/DDBJ databases">
        <title>Genomic Encyclopedia of Archaeal and Bacterial Type Strains, Phase II (KMG-II): from individual species to whole genera.</title>
        <authorList>
            <person name="Goeker M."/>
        </authorList>
    </citation>
    <scope>NUCLEOTIDE SEQUENCE [LARGE SCALE GENOMIC DNA]</scope>
    <source>
        <strain evidence="3 5">DSM 25227</strain>
    </source>
</reference>
<accession>A0A2Y9B398</accession>
<evidence type="ECO:0000313" key="5">
    <source>
        <dbReference type="Proteomes" id="UP000245839"/>
    </source>
</evidence>
<evidence type="ECO:0000313" key="6">
    <source>
        <dbReference type="Proteomes" id="UP000251571"/>
    </source>
</evidence>
<feature type="region of interest" description="Disordered" evidence="1">
    <location>
        <begin position="237"/>
        <end position="267"/>
    </location>
</feature>
<organism evidence="4 6">
    <name type="scientific">Jannaschia seohaensis</name>
    <dbReference type="NCBI Taxonomy" id="475081"/>
    <lineage>
        <taxon>Bacteria</taxon>
        <taxon>Pseudomonadati</taxon>
        <taxon>Pseudomonadota</taxon>
        <taxon>Alphaproteobacteria</taxon>
        <taxon>Rhodobacterales</taxon>
        <taxon>Roseobacteraceae</taxon>
        <taxon>Jannaschia</taxon>
    </lineage>
</organism>
<evidence type="ECO:0000256" key="2">
    <source>
        <dbReference type="SAM" id="Phobius"/>
    </source>
</evidence>
<feature type="transmembrane region" description="Helical" evidence="2">
    <location>
        <begin position="40"/>
        <end position="62"/>
    </location>
</feature>
<dbReference type="GO" id="GO:0004519">
    <property type="term" value="F:endonuclease activity"/>
    <property type="evidence" value="ECO:0007669"/>
    <property type="project" value="UniProtKB-KW"/>
</dbReference>
<dbReference type="Proteomes" id="UP000251571">
    <property type="component" value="Unassembled WGS sequence"/>
</dbReference>
<keyword evidence="2" id="KW-1133">Transmembrane helix</keyword>